<evidence type="ECO:0000313" key="3">
    <source>
        <dbReference type="Proteomes" id="UP000251135"/>
    </source>
</evidence>
<gene>
    <name evidence="2" type="ORF">B0174_11265</name>
</gene>
<name>A0A363CWK1_9BACT</name>
<organism evidence="2 3">
    <name type="scientific">Arcobacter caeni</name>
    <dbReference type="NCBI Taxonomy" id="1912877"/>
    <lineage>
        <taxon>Bacteria</taxon>
        <taxon>Pseudomonadati</taxon>
        <taxon>Campylobacterota</taxon>
        <taxon>Epsilonproteobacteria</taxon>
        <taxon>Campylobacterales</taxon>
        <taxon>Arcobacteraceae</taxon>
        <taxon>Arcobacter</taxon>
    </lineage>
</organism>
<dbReference type="Proteomes" id="UP000251135">
    <property type="component" value="Unassembled WGS sequence"/>
</dbReference>
<dbReference type="InterPro" id="IPR032675">
    <property type="entry name" value="LRR_dom_sf"/>
</dbReference>
<keyword evidence="3" id="KW-1185">Reference proteome</keyword>
<reference evidence="2 3" key="1">
    <citation type="submission" date="2017-02" db="EMBL/GenBank/DDBJ databases">
        <title>Arcobacter caeni sp. nov, a new Arcobacter species isolated from reclaimed water.</title>
        <authorList>
            <person name="Figueras M.J."/>
            <person name="Perez-Cataluna A."/>
            <person name="Salas-Masso N."/>
        </authorList>
    </citation>
    <scope>NUCLEOTIDE SEQUENCE [LARGE SCALE GENOMIC DNA]</scope>
    <source>
        <strain evidence="2 3">RW17-10</strain>
    </source>
</reference>
<sequence>MNTLSEIEKWLKEHAINNYLISEDFYITVQGNVNLNKKLSVKKLPVKFKTVDGFFDISNNGLTSLDGCPKTVTGDFNCSRNNLISLFEGPTEVNDFDCSYNQLKNLSYAPKEVKGNFDCSNNLIDSIKGMPRTVKGSFRCASNKISTLKGGPKYVDATFDCSENLIERLSGGPVSVGQDYLCFKNNITDLDGVADEIGLDLVSDIRLNHLASTFNEEEKTWRYKGSEVISHIYKPIVALTNVDDISRWLRKHEIKNFTILKDNSVNVHGDVRLADKLANLLKLPLNFNIVEGDFDIGDNELTSLEGSPKKVTGSFMAHKNEIFSLKGGPKEVGGSFIILHNNIASLEFSPSVVKEDFICSHNPLKELDGINTVLGYIFTGVHIPNIKCQKYVYKGITTYKYPADFVMKYLDKQYISLTDEEKAFEETKKNLENVITKMLEQSTLSKEMINDNLIKNLTKYRLDDLKTKVLVIKYPPEDDTRMRHLTEDEIMRLAFEKEI</sequence>
<dbReference type="OrthoDB" id="5344916at2"/>
<proteinExistence type="predicted"/>
<dbReference type="AlphaFoldDB" id="A0A363CWK1"/>
<accession>A0A363CWK1</accession>
<evidence type="ECO:0000313" key="2">
    <source>
        <dbReference type="EMBL" id="PUE63413.1"/>
    </source>
</evidence>
<keyword evidence="1" id="KW-0175">Coiled coil</keyword>
<comment type="caution">
    <text evidence="2">The sequence shown here is derived from an EMBL/GenBank/DDBJ whole genome shotgun (WGS) entry which is preliminary data.</text>
</comment>
<dbReference type="EMBL" id="MUXE01000023">
    <property type="protein sequence ID" value="PUE63413.1"/>
    <property type="molecule type" value="Genomic_DNA"/>
</dbReference>
<feature type="coiled-coil region" evidence="1">
    <location>
        <begin position="414"/>
        <end position="441"/>
    </location>
</feature>
<evidence type="ECO:0000256" key="1">
    <source>
        <dbReference type="SAM" id="Coils"/>
    </source>
</evidence>
<protein>
    <submittedName>
        <fullName evidence="2">Uncharacterized protein</fullName>
    </submittedName>
</protein>
<dbReference type="RefSeq" id="WP_108561003.1">
    <property type="nucleotide sequence ID" value="NZ_MUXE01000023.1"/>
</dbReference>
<dbReference type="Gene3D" id="3.80.10.10">
    <property type="entry name" value="Ribonuclease Inhibitor"/>
    <property type="match status" value="1"/>
</dbReference>